<dbReference type="PANTHER" id="PTHR21228">
    <property type="entry name" value="FAST LEU-RICH DOMAIN-CONTAINING"/>
    <property type="match status" value="1"/>
</dbReference>
<evidence type="ECO:0008006" key="5">
    <source>
        <dbReference type="Google" id="ProtNLM"/>
    </source>
</evidence>
<dbReference type="GO" id="GO:0001522">
    <property type="term" value="P:pseudouridine synthesis"/>
    <property type="evidence" value="ECO:0007669"/>
    <property type="project" value="InterPro"/>
</dbReference>
<dbReference type="InterPro" id="IPR020103">
    <property type="entry name" value="PsdUridine_synth_cat_dom_sf"/>
</dbReference>
<dbReference type="Gene3D" id="3.30.2350.10">
    <property type="entry name" value="Pseudouridine synthase"/>
    <property type="match status" value="1"/>
</dbReference>
<dbReference type="PANTHER" id="PTHR21228:SF40">
    <property type="entry name" value="LD45607P"/>
    <property type="match status" value="1"/>
</dbReference>
<dbReference type="InterPro" id="IPR006145">
    <property type="entry name" value="PsdUridine_synth_RsuA/RluA"/>
</dbReference>
<accession>A0A813DAG5</accession>
<evidence type="ECO:0000313" key="4">
    <source>
        <dbReference type="Proteomes" id="UP000654075"/>
    </source>
</evidence>
<name>A0A813DAG5_POLGL</name>
<keyword evidence="4" id="KW-1185">Reference proteome</keyword>
<feature type="domain" description="Pseudouridine synthase RsuA/RluA-like" evidence="1">
    <location>
        <begin position="729"/>
        <end position="900"/>
    </location>
</feature>
<comment type="caution">
    <text evidence="3">The sequence shown here is derived from an EMBL/GenBank/DDBJ whole genome shotgun (WGS) entry which is preliminary data.</text>
</comment>
<dbReference type="Proteomes" id="UP000654075">
    <property type="component" value="Unassembled WGS sequence"/>
</dbReference>
<sequence length="987" mass="108145">MLAASSAQLLPVRGLSASVRQHRAEVSPGSDLSSLRASRGSLYRWTGGVLGALAVGSRQGARLARTPPSKPADIRQRQHLPNTFEGTPTELAASLARMARSRQQIPRQDLEIRARQCAAALLKQASEAGASELADAAWALAVIILPEPGPLLNVARAAAAKAECLDPVDLTKLARAAAVLGKGTAAGIGCSELLSVVSKEAARSIHGFQARQLSSLAWAYATAECFEPEIFQLLAEASLKQLPNFAPQGLANLAWAFSSLGHQQPKLFLSIADEALRCLPGFKPQELSNLVWAFAKQDFCDERFAFAKNALTKAAAGKMASFKPQELSNLAWAFAKLRVQDESVMQGIAQAACISLPAATPQSISNLVWAFATMDLRNEALFKRVAEIAPSRLGSFRPQELANLIWAFAKVGFLDDAFWESMLQQALRKMGDFLPQHLCNLAWACATSQVKFNVNLMRSLQLEATAKIHHFNAQGLSTLAWSFASLGIRDIDFFDVIGLQAEQRILDFSPQGLSLLSDAFSGLPALRHQLFSAVSKTSILKMQLFGSQDLSCLLLAFAKVGLQDSSLFQAASVRARSLSLTAFRSRDLSNLLWAFSSVDERTEEFFRSVGSELTGRFLQLAEEEIDSSCDSVGREAKVQELLLDSTEALWAFRNAGLDASDLALAARKCLTRMGQHLDARGFCATSTERCRSLAPLLVEHAPAQTVAALPSRASLPLEPSVALDLSDRLVLLKPAGWEVDGGGDDRDECETADAHDENLLSQFLQNFLPSRRWPLPHDLEHRFGFTHRVDKPSSGLVLAAKTYEAHFDLLLQLSSGAIVRDYIVLCHGWFAPSRRIIRSRVLWTKGGRASSKVRPNGKPALTRLRFLAHCFNRKLGKAASLLAVRIGTGRRHQIRLHLAHLGHPVICDGRYSAVSEFLEDRQWCPRNFLHRHRLSFKDKAGDLREVSALLPADLTVVLKDLTPRDRCHSSSALQTWQQGVTEVDWES</sequence>
<evidence type="ECO:0000313" key="3">
    <source>
        <dbReference type="EMBL" id="CAE8584899.1"/>
    </source>
</evidence>
<protein>
    <recommendedName>
        <fullName evidence="5">Pseudouridine synthase RsuA/RluA-like domain-containing protein</fullName>
    </recommendedName>
</protein>
<proteinExistence type="predicted"/>
<dbReference type="GO" id="GO:0009982">
    <property type="term" value="F:pseudouridine synthase activity"/>
    <property type="evidence" value="ECO:0007669"/>
    <property type="project" value="InterPro"/>
</dbReference>
<dbReference type="Pfam" id="PF00849">
    <property type="entry name" value="PseudoU_synth_2"/>
    <property type="match status" value="1"/>
</dbReference>
<gene>
    <name evidence="3" type="ORF">PGLA1383_LOCUS3821</name>
</gene>
<dbReference type="SUPFAM" id="SSF55120">
    <property type="entry name" value="Pseudouridine synthase"/>
    <property type="match status" value="1"/>
</dbReference>
<evidence type="ECO:0000259" key="1">
    <source>
        <dbReference type="Pfam" id="PF00849"/>
    </source>
</evidence>
<dbReference type="InterPro" id="IPR050870">
    <property type="entry name" value="FAST_kinase"/>
</dbReference>
<dbReference type="Pfam" id="PF26188">
    <property type="entry name" value="RESC6"/>
    <property type="match status" value="2"/>
</dbReference>
<dbReference type="GO" id="GO:0035770">
    <property type="term" value="C:ribonucleoprotein granule"/>
    <property type="evidence" value="ECO:0007669"/>
    <property type="project" value="TreeGrafter"/>
</dbReference>
<organism evidence="3 4">
    <name type="scientific">Polarella glacialis</name>
    <name type="common">Dinoflagellate</name>
    <dbReference type="NCBI Taxonomy" id="89957"/>
    <lineage>
        <taxon>Eukaryota</taxon>
        <taxon>Sar</taxon>
        <taxon>Alveolata</taxon>
        <taxon>Dinophyceae</taxon>
        <taxon>Suessiales</taxon>
        <taxon>Suessiaceae</taxon>
        <taxon>Polarella</taxon>
    </lineage>
</organism>
<feature type="domain" description="RNA-editing substrate-binding complex 6 protein" evidence="2">
    <location>
        <begin position="363"/>
        <end position="609"/>
    </location>
</feature>
<dbReference type="GO" id="GO:0044528">
    <property type="term" value="P:regulation of mitochondrial mRNA stability"/>
    <property type="evidence" value="ECO:0007669"/>
    <property type="project" value="TreeGrafter"/>
</dbReference>
<dbReference type="GO" id="GO:0000963">
    <property type="term" value="P:mitochondrial RNA processing"/>
    <property type="evidence" value="ECO:0007669"/>
    <property type="project" value="TreeGrafter"/>
</dbReference>
<dbReference type="CDD" id="cd02869">
    <property type="entry name" value="PseudoU_synth_RluA_like"/>
    <property type="match status" value="1"/>
</dbReference>
<evidence type="ECO:0000259" key="2">
    <source>
        <dbReference type="Pfam" id="PF26188"/>
    </source>
</evidence>
<reference evidence="3" key="1">
    <citation type="submission" date="2021-02" db="EMBL/GenBank/DDBJ databases">
        <authorList>
            <person name="Dougan E. K."/>
            <person name="Rhodes N."/>
            <person name="Thang M."/>
            <person name="Chan C."/>
        </authorList>
    </citation>
    <scope>NUCLEOTIDE SEQUENCE</scope>
</reference>
<feature type="domain" description="RNA-editing substrate-binding complex 6 protein" evidence="2">
    <location>
        <begin position="178"/>
        <end position="341"/>
    </location>
</feature>
<dbReference type="GO" id="GO:0005759">
    <property type="term" value="C:mitochondrial matrix"/>
    <property type="evidence" value="ECO:0007669"/>
    <property type="project" value="TreeGrafter"/>
</dbReference>
<dbReference type="InterPro" id="IPR058917">
    <property type="entry name" value="RESC6_dom"/>
</dbReference>
<dbReference type="OrthoDB" id="430737at2759"/>
<dbReference type="GO" id="GO:0003723">
    <property type="term" value="F:RNA binding"/>
    <property type="evidence" value="ECO:0007669"/>
    <property type="project" value="InterPro"/>
</dbReference>
<dbReference type="AlphaFoldDB" id="A0A813DAG5"/>
<dbReference type="EMBL" id="CAJNNV010001376">
    <property type="protein sequence ID" value="CAE8584899.1"/>
    <property type="molecule type" value="Genomic_DNA"/>
</dbReference>